<dbReference type="AlphaFoldDB" id="A0A1I6V2X7"/>
<dbReference type="PANTHER" id="PTHR43114:SF6">
    <property type="entry name" value="ADENINE DEAMINASE"/>
    <property type="match status" value="1"/>
</dbReference>
<dbReference type="EMBL" id="FOZX01000015">
    <property type="protein sequence ID" value="SFT07976.1"/>
    <property type="molecule type" value="Genomic_DNA"/>
</dbReference>
<reference evidence="8" key="1">
    <citation type="submission" date="2016-10" db="EMBL/GenBank/DDBJ databases">
        <authorList>
            <person name="Varghese N."/>
            <person name="Submissions S."/>
        </authorList>
    </citation>
    <scope>NUCLEOTIDE SEQUENCE [LARGE SCALE GENOMIC DNA]</scope>
    <source>
        <strain evidence="8">DSM 44771</strain>
    </source>
</reference>
<protein>
    <submittedName>
        <fullName evidence="7">Adenosine deaminase</fullName>
    </submittedName>
</protein>
<evidence type="ECO:0000313" key="7">
    <source>
        <dbReference type="EMBL" id="SFT07976.1"/>
    </source>
</evidence>
<dbReference type="OrthoDB" id="105475at2"/>
<evidence type="ECO:0000256" key="4">
    <source>
        <dbReference type="ARBA" id="ARBA00022801"/>
    </source>
</evidence>
<dbReference type="GO" id="GO:0016814">
    <property type="term" value="F:hydrolase activity, acting on carbon-nitrogen (but not peptide) bonds, in cyclic amidines"/>
    <property type="evidence" value="ECO:0007669"/>
    <property type="project" value="UniProtKB-ARBA"/>
</dbReference>
<feature type="domain" description="Adenosine deaminase" evidence="6">
    <location>
        <begin position="10"/>
        <end position="328"/>
    </location>
</feature>
<dbReference type="InterPro" id="IPR001365">
    <property type="entry name" value="A_deaminase_dom"/>
</dbReference>
<evidence type="ECO:0000256" key="5">
    <source>
        <dbReference type="ARBA" id="ARBA00022833"/>
    </source>
</evidence>
<proteinExistence type="inferred from homology"/>
<keyword evidence="4" id="KW-0378">Hydrolase</keyword>
<dbReference type="GO" id="GO:0046872">
    <property type="term" value="F:metal ion binding"/>
    <property type="evidence" value="ECO:0007669"/>
    <property type="project" value="UniProtKB-KW"/>
</dbReference>
<evidence type="ECO:0000256" key="1">
    <source>
        <dbReference type="ARBA" id="ARBA00001947"/>
    </source>
</evidence>
<dbReference type="Gene3D" id="3.20.20.140">
    <property type="entry name" value="Metal-dependent hydrolases"/>
    <property type="match status" value="1"/>
</dbReference>
<keyword evidence="5" id="KW-0862">Zinc</keyword>
<evidence type="ECO:0000256" key="2">
    <source>
        <dbReference type="ARBA" id="ARBA00006676"/>
    </source>
</evidence>
<dbReference type="Proteomes" id="UP000198852">
    <property type="component" value="Unassembled WGS sequence"/>
</dbReference>
<gene>
    <name evidence="7" type="ORF">SAMN05660874_05532</name>
</gene>
<evidence type="ECO:0000259" key="6">
    <source>
        <dbReference type="Pfam" id="PF00962"/>
    </source>
</evidence>
<dbReference type="Pfam" id="PF00962">
    <property type="entry name" value="A_deaminase"/>
    <property type="match status" value="1"/>
</dbReference>
<comment type="similarity">
    <text evidence="2">Belongs to the metallo-dependent hydrolases superfamily. Adenosine and AMP deaminases family.</text>
</comment>
<keyword evidence="8" id="KW-1185">Reference proteome</keyword>
<dbReference type="SUPFAM" id="SSF51556">
    <property type="entry name" value="Metallo-dependent hydrolases"/>
    <property type="match status" value="1"/>
</dbReference>
<sequence length="339" mass="36788">MRSTFIDSLPKVELHVHLEGSMQPATLLQLARKHGIADLPGTLEEVRAWYGFRDFAHFIDVYRNAVRVLCDEDDFALLAAETLRALAGQNVRYAEMNFSLSNHLKRGIPAELVFAGLERGRLEVEAEHDITVRWVPDFSGDFGVEAGAATLEAALRHGPDSVLGFSVGGIEVDRAPFAGIFARARDAGLRSLPHAGETGGPDSVWTALRDLGADRIGHGIASLRDPDLVAHLREHRIPLDVSPTSNLRTRVVAGLEEHPLPRMLDAGLLVTLNSDDPPMFGTDLTGEYHAAQRMGLDHARLAGLARNGVEASFAEPELKARLLAEIDAAPAVDSQASDR</sequence>
<comment type="cofactor">
    <cofactor evidence="1">
        <name>Zn(2+)</name>
        <dbReference type="ChEBI" id="CHEBI:29105"/>
    </cofactor>
</comment>
<organism evidence="7 8">
    <name type="scientific">Saccharopolyspora flava</name>
    <dbReference type="NCBI Taxonomy" id="95161"/>
    <lineage>
        <taxon>Bacteria</taxon>
        <taxon>Bacillati</taxon>
        <taxon>Actinomycetota</taxon>
        <taxon>Actinomycetes</taxon>
        <taxon>Pseudonocardiales</taxon>
        <taxon>Pseudonocardiaceae</taxon>
        <taxon>Saccharopolyspora</taxon>
    </lineage>
</organism>
<name>A0A1I6V2X7_9PSEU</name>
<dbReference type="InterPro" id="IPR006330">
    <property type="entry name" value="Ado/ade_deaminase"/>
</dbReference>
<dbReference type="GO" id="GO:0019239">
    <property type="term" value="F:deaminase activity"/>
    <property type="evidence" value="ECO:0007669"/>
    <property type="project" value="InterPro"/>
</dbReference>
<dbReference type="InterPro" id="IPR032466">
    <property type="entry name" value="Metal_Hydrolase"/>
</dbReference>
<dbReference type="NCBIfam" id="TIGR01430">
    <property type="entry name" value="aden_deam"/>
    <property type="match status" value="1"/>
</dbReference>
<keyword evidence="3" id="KW-0479">Metal-binding</keyword>
<evidence type="ECO:0000256" key="3">
    <source>
        <dbReference type="ARBA" id="ARBA00022723"/>
    </source>
</evidence>
<evidence type="ECO:0000313" key="8">
    <source>
        <dbReference type="Proteomes" id="UP000198852"/>
    </source>
</evidence>
<dbReference type="PANTHER" id="PTHR43114">
    <property type="entry name" value="ADENINE DEAMINASE"/>
    <property type="match status" value="1"/>
</dbReference>
<dbReference type="STRING" id="95161.SAMN05660874_05532"/>
<dbReference type="RefSeq" id="WP_093423990.1">
    <property type="nucleotide sequence ID" value="NZ_FOZX01000015.1"/>
</dbReference>
<accession>A0A1I6V2X7</accession>